<dbReference type="RefSeq" id="WP_066068759.1">
    <property type="nucleotide sequence ID" value="NZ_FRBG01000002.1"/>
</dbReference>
<dbReference type="Proteomes" id="UP000323392">
    <property type="component" value="Unassembled WGS sequence"/>
</dbReference>
<keyword evidence="4" id="KW-1185">Reference proteome</keyword>
<name>A0A150FPJ7_CLOPD</name>
<evidence type="ECO:0000313" key="2">
    <source>
        <dbReference type="EMBL" id="SHK49840.1"/>
    </source>
</evidence>
<proteinExistence type="predicted"/>
<dbReference type="EMBL" id="FRBG01000002">
    <property type="protein sequence ID" value="SHK49840.1"/>
    <property type="molecule type" value="Genomic_DNA"/>
</dbReference>
<organism evidence="1 3">
    <name type="scientific">Alkalithermobacter thermoalcaliphilus JW-YL-7 = DSM 7308</name>
    <dbReference type="NCBI Taxonomy" id="1121328"/>
    <lineage>
        <taxon>Bacteria</taxon>
        <taxon>Bacillati</taxon>
        <taxon>Bacillota</taxon>
        <taxon>Clostridia</taxon>
        <taxon>Peptostreptococcales</taxon>
        <taxon>Tepidibacteraceae</taxon>
        <taxon>Alkalithermobacter</taxon>
    </lineage>
</organism>
<evidence type="ECO:0000313" key="4">
    <source>
        <dbReference type="Proteomes" id="UP000323392"/>
    </source>
</evidence>
<dbReference type="AlphaFoldDB" id="A0A150FPJ7"/>
<accession>A0A150FPJ7</accession>
<evidence type="ECO:0008006" key="5">
    <source>
        <dbReference type="Google" id="ProtNLM"/>
    </source>
</evidence>
<dbReference type="Proteomes" id="UP000092605">
    <property type="component" value="Unassembled WGS sequence"/>
</dbReference>
<evidence type="ECO:0000313" key="3">
    <source>
        <dbReference type="Proteomes" id="UP000092605"/>
    </source>
</evidence>
<comment type="caution">
    <text evidence="1">The sequence shown here is derived from an EMBL/GenBank/DDBJ whole genome shotgun (WGS) entry which is preliminary data.</text>
</comment>
<reference evidence="2 4" key="2">
    <citation type="submission" date="2016-11" db="EMBL/GenBank/DDBJ databases">
        <authorList>
            <person name="Varghese N."/>
            <person name="Submissions S."/>
        </authorList>
    </citation>
    <scope>NUCLEOTIDE SEQUENCE [LARGE SCALE GENOMIC DNA]</scope>
    <source>
        <strain evidence="2 4">DSM 7308</strain>
    </source>
</reference>
<gene>
    <name evidence="1" type="ORF">JWYL7_0563</name>
    <name evidence="2" type="ORF">SAMN05661008_00326</name>
</gene>
<dbReference type="PATRIC" id="fig|1121328.3.peg.564"/>
<dbReference type="EMBL" id="LSFY01000001">
    <property type="protein sequence ID" value="KXZ39488.1"/>
    <property type="molecule type" value="Genomic_DNA"/>
</dbReference>
<protein>
    <recommendedName>
        <fullName evidence="5">Phage minor structural protein</fullName>
    </recommendedName>
</protein>
<dbReference type="STRING" id="1121328.JWYL7_0563"/>
<sequence>MQLLINDVDFTTQLKSESLRISREVKDYSADFTLILNSQQASQIQITQDVEILGMFNKPLFGGLISNLSFEYIDEDNIFVEVQCTNYNIIPKRRTISARINQEPSNPNPEEDTNRAGFWIRQYILPLLEEEGVTEGWIEAGVQLAETEIEEFNTKSLKEILDVMAEASGFIWYIDHRKKLYFDSYISTATDHIEEDRIIKANADFRNIRVNQDLSNYANKLFIIGGEYQGEEELPPENLTEDDYIYFVKELSDEIVRMSAINGDSGVWGRVIEDANIKTLEYAEYLADNLLDQFGTPPIELEYETFKEIYVPGDYIYADIPMFGLNMDKFVVDSVEISDNGTYLNYRVRASSRKNNNLPKENFFDYMAKLTRKAKEKGKTIINNSGGSTGENFDNINWIEVSDAPDIENFDLWFNHNVEQRGLHTINSVDYTYILITTGRTFDKESPMLMGYSIINNTMQLQYAFKNFGTKETDQATYALLRTELISIPIFGTEVQI</sequence>
<reference evidence="1 3" key="1">
    <citation type="submission" date="2016-02" db="EMBL/GenBank/DDBJ databases">
        <title>Draft genome sequence for Clostridium paradoxum JW-YL-7.</title>
        <authorList>
            <person name="Utturkar S.M."/>
            <person name="Lancaster A."/>
            <person name="Poole F.L."/>
            <person name="Adams M.W."/>
            <person name="Brown S.D."/>
        </authorList>
    </citation>
    <scope>NUCLEOTIDE SEQUENCE [LARGE SCALE GENOMIC DNA]</scope>
    <source>
        <strain evidence="1 3">JW-YL-7</strain>
    </source>
</reference>
<evidence type="ECO:0000313" key="1">
    <source>
        <dbReference type="EMBL" id="KXZ39488.1"/>
    </source>
</evidence>